<name>A0A124E1C3_MYCCR</name>
<organism evidence="2 3">
    <name type="scientific">Mycolicibacterium canariasense</name>
    <name type="common">Mycobacterium canariasense</name>
    <dbReference type="NCBI Taxonomy" id="228230"/>
    <lineage>
        <taxon>Bacteria</taxon>
        <taxon>Bacillati</taxon>
        <taxon>Actinomycetota</taxon>
        <taxon>Actinomycetes</taxon>
        <taxon>Mycobacteriales</taxon>
        <taxon>Mycobacteriaceae</taxon>
        <taxon>Mycolicibacterium</taxon>
    </lineage>
</organism>
<reference evidence="3" key="2">
    <citation type="submission" date="2016-02" db="EMBL/GenBank/DDBJ databases">
        <title>Draft genome sequence of five rapidly growing Mycobacterium species.</title>
        <authorList>
            <person name="Katahira K."/>
            <person name="Gotou Y."/>
            <person name="Iida K."/>
            <person name="Ogura Y."/>
            <person name="Hayashi T."/>
        </authorList>
    </citation>
    <scope>NUCLEOTIDE SEQUENCE [LARGE SCALE GENOMIC DNA]</scope>
    <source>
        <strain evidence="3">JCM15298</strain>
    </source>
</reference>
<dbReference type="Pfam" id="PF12728">
    <property type="entry name" value="HTH_17"/>
    <property type="match status" value="1"/>
</dbReference>
<dbReference type="InterPro" id="IPR041657">
    <property type="entry name" value="HTH_17"/>
</dbReference>
<evidence type="ECO:0000313" key="2">
    <source>
        <dbReference type="EMBL" id="GAS93229.1"/>
    </source>
</evidence>
<feature type="domain" description="Helix-turn-helix" evidence="1">
    <location>
        <begin position="4"/>
        <end position="49"/>
    </location>
</feature>
<keyword evidence="3" id="KW-1185">Reference proteome</keyword>
<dbReference type="STRING" id="228230.RMCC_0195"/>
<evidence type="ECO:0000259" key="1">
    <source>
        <dbReference type="Pfam" id="PF12728"/>
    </source>
</evidence>
<protein>
    <recommendedName>
        <fullName evidence="1">Helix-turn-helix domain-containing protein</fullName>
    </recommendedName>
</protein>
<comment type="caution">
    <text evidence="2">The sequence shown here is derived from an EMBL/GenBank/DDBJ whole genome shotgun (WGS) entry which is preliminary data.</text>
</comment>
<gene>
    <name evidence="2" type="ORF">RMCC_0195</name>
</gene>
<dbReference type="NCBIfam" id="TIGR01764">
    <property type="entry name" value="excise"/>
    <property type="match status" value="1"/>
</dbReference>
<dbReference type="InterPro" id="IPR010093">
    <property type="entry name" value="SinI_DNA-bd"/>
</dbReference>
<reference evidence="3" key="1">
    <citation type="journal article" date="2016" name="Genome Announc.">
        <title>Draft Genome Sequences of Five Rapidly Growing Mycobacterium Species, M. thermoresistibile, M. fortuitum subsp. acetamidolyticum, M. canariasense, M. brisbanense, and M. novocastrense.</title>
        <authorList>
            <person name="Katahira K."/>
            <person name="Ogura Y."/>
            <person name="Gotoh Y."/>
            <person name="Hayashi T."/>
        </authorList>
    </citation>
    <scope>NUCLEOTIDE SEQUENCE [LARGE SCALE GENOMIC DNA]</scope>
    <source>
        <strain evidence="3">JCM15298</strain>
    </source>
</reference>
<dbReference type="EMBL" id="BCSY01000008">
    <property type="protein sequence ID" value="GAS93229.1"/>
    <property type="molecule type" value="Genomic_DNA"/>
</dbReference>
<proteinExistence type="predicted"/>
<dbReference type="AlphaFoldDB" id="A0A124E1C3"/>
<dbReference type="OrthoDB" id="4463966at2"/>
<dbReference type="Proteomes" id="UP000069443">
    <property type="component" value="Unassembled WGS sequence"/>
</dbReference>
<accession>A0A124E1C3</accession>
<sequence length="248" mass="26214">MSGVLTTAQVAHRLGVHTSRVRALIAAGRLTATRAGDQWLIDADSVDRHADLMTAGATGRPFAARTAWAAAAMCDGLASGLNATERYRLRNRLAHAREASAPCETVQRWLSLRMQTVRRYRIGARDVQDLLGTGDVLPTGISAADVYGLGLASGGAADAYVSAGTARRLVADFFLIDSPQGNLTLRVLDLDMVAATEIVDSGAHGDTFAVRASPRLIVGADLADDTDARTRSAGCTLINDALRATRRT</sequence>
<evidence type="ECO:0000313" key="3">
    <source>
        <dbReference type="Proteomes" id="UP000069443"/>
    </source>
</evidence>
<dbReference type="GO" id="GO:0003677">
    <property type="term" value="F:DNA binding"/>
    <property type="evidence" value="ECO:0007669"/>
    <property type="project" value="InterPro"/>
</dbReference>
<dbReference type="RefSeq" id="WP_036439577.1">
    <property type="nucleotide sequence ID" value="NZ_BCSY01000008.1"/>
</dbReference>